<dbReference type="GO" id="GO:0003964">
    <property type="term" value="F:RNA-directed DNA polymerase activity"/>
    <property type="evidence" value="ECO:0007669"/>
    <property type="project" value="UniProtKB-KW"/>
</dbReference>
<proteinExistence type="predicted"/>
<keyword evidence="2" id="KW-0548">Nucleotidyltransferase</keyword>
<accession>A0A2I0U5Q7</accession>
<name>A0A2I0U5Q7_LIMLA</name>
<organism evidence="2 3">
    <name type="scientific">Limosa lapponica baueri</name>
    <dbReference type="NCBI Taxonomy" id="1758121"/>
    <lineage>
        <taxon>Eukaryota</taxon>
        <taxon>Metazoa</taxon>
        <taxon>Chordata</taxon>
        <taxon>Craniata</taxon>
        <taxon>Vertebrata</taxon>
        <taxon>Euteleostomi</taxon>
        <taxon>Archelosauria</taxon>
        <taxon>Archosauria</taxon>
        <taxon>Dinosauria</taxon>
        <taxon>Saurischia</taxon>
        <taxon>Theropoda</taxon>
        <taxon>Coelurosauria</taxon>
        <taxon>Aves</taxon>
        <taxon>Neognathae</taxon>
        <taxon>Neoaves</taxon>
        <taxon>Charadriiformes</taxon>
        <taxon>Scolopacidae</taxon>
        <taxon>Limosa</taxon>
    </lineage>
</organism>
<sequence>MLQYYDYIKRKVNWFKGINSNSGVRNQERKEGRRLAWLSRDLLVKLKGKWKQGQVSWEEYRDAAQLCRNRVKKGKTQLELNLARDEKNNEKDFYGILLSKLERYGFDGWTVRWMRNWLKGRIQRVAVNRSMSRWRLVTSGVPQGSVLGPVMFNIFVNDTDSGIKCTVSKFADDAKL</sequence>
<evidence type="ECO:0000313" key="2">
    <source>
        <dbReference type="EMBL" id="PKU41414.1"/>
    </source>
</evidence>
<evidence type="ECO:0000259" key="1">
    <source>
        <dbReference type="Pfam" id="PF00078"/>
    </source>
</evidence>
<dbReference type="EMBL" id="KZ506120">
    <property type="protein sequence ID" value="PKU41414.1"/>
    <property type="molecule type" value="Genomic_DNA"/>
</dbReference>
<keyword evidence="2" id="KW-0695">RNA-directed DNA polymerase</keyword>
<keyword evidence="3" id="KW-1185">Reference proteome</keyword>
<evidence type="ECO:0000313" key="3">
    <source>
        <dbReference type="Proteomes" id="UP000233556"/>
    </source>
</evidence>
<dbReference type="Proteomes" id="UP000233556">
    <property type="component" value="Unassembled WGS sequence"/>
</dbReference>
<dbReference type="InterPro" id="IPR000477">
    <property type="entry name" value="RT_dom"/>
</dbReference>
<protein>
    <submittedName>
        <fullName evidence="2">Rna-directed dna polymerase from mobile element jockey-like</fullName>
    </submittedName>
</protein>
<dbReference type="Pfam" id="PF00078">
    <property type="entry name" value="RVT_1"/>
    <property type="match status" value="1"/>
</dbReference>
<gene>
    <name evidence="2" type="ORF">llap_8279</name>
</gene>
<dbReference type="PANTHER" id="PTHR33332">
    <property type="entry name" value="REVERSE TRANSCRIPTASE DOMAIN-CONTAINING PROTEIN"/>
    <property type="match status" value="1"/>
</dbReference>
<reference evidence="3" key="2">
    <citation type="submission" date="2017-12" db="EMBL/GenBank/DDBJ databases">
        <title>Genome sequence of the Bar-tailed Godwit (Limosa lapponica baueri).</title>
        <authorList>
            <person name="Lima N.C.B."/>
            <person name="Parody-Merino A.M."/>
            <person name="Battley P.F."/>
            <person name="Fidler A.E."/>
            <person name="Prosdocimi F."/>
        </authorList>
    </citation>
    <scope>NUCLEOTIDE SEQUENCE [LARGE SCALE GENOMIC DNA]</scope>
</reference>
<dbReference type="AlphaFoldDB" id="A0A2I0U5Q7"/>
<feature type="domain" description="Reverse transcriptase" evidence="1">
    <location>
        <begin position="97"/>
        <end position="174"/>
    </location>
</feature>
<keyword evidence="2" id="KW-0808">Transferase</keyword>
<reference evidence="3" key="1">
    <citation type="submission" date="2017-11" db="EMBL/GenBank/DDBJ databases">
        <authorList>
            <person name="Lima N.C."/>
            <person name="Parody-Merino A.M."/>
            <person name="Battley P.F."/>
            <person name="Fidler A.E."/>
            <person name="Prosdocimi F."/>
        </authorList>
    </citation>
    <scope>NUCLEOTIDE SEQUENCE [LARGE SCALE GENOMIC DNA]</scope>
</reference>
<dbReference type="OrthoDB" id="416454at2759"/>